<accession>A0A4P6P5X6</accession>
<proteinExistence type="predicted"/>
<keyword evidence="2" id="KW-1185">Reference proteome</keyword>
<organism evidence="1 2">
    <name type="scientific">Litorilituus sediminis</name>
    <dbReference type="NCBI Taxonomy" id="718192"/>
    <lineage>
        <taxon>Bacteria</taxon>
        <taxon>Pseudomonadati</taxon>
        <taxon>Pseudomonadota</taxon>
        <taxon>Gammaproteobacteria</taxon>
        <taxon>Alteromonadales</taxon>
        <taxon>Colwelliaceae</taxon>
        <taxon>Litorilituus</taxon>
    </lineage>
</organism>
<sequence>MLIRNAVSFIISIFLYLSIHINASASECLNYVGTDFFSPYSKILGNYRNIRSSSPHIEDLVSIVEIRKLVKIHGIEKYLEGALAGSYPMHFSMMGEQMNALDFALLNNIKPEITDRLIASGLRESLKYWELRFKSNPQSISVFDMYLSSGRDVNQIGISYDSKSLNIGNFAVAKNNKRLLNKFLSNGGELYLGDLINILDLSIESRLMFSDMIDFEEYIKKYVEQQNDIVKFNQKPINNPEYIYFRSCQNFNDWTLEQGEVADVIKQAKDSCPSKDLLKCIQNINPIVAEVYMRRALTKELSKFKVNYLEKANDYYLLDDNQLGYVKKGGYLAYEKLLIDKELHRYIKKDINHIKLYRLDVIASIITGNAILTNYLIETIPSIKNDLYLGKNLAYYVTLYGNNKEYLDWFYSTYGNINQSYGISYYTYNLINSVSDPSAYERIQLYRKMKYQENMFDRLFQKSTLIK</sequence>
<dbReference type="KEGG" id="lsd:EMK97_12110"/>
<evidence type="ECO:0000313" key="2">
    <source>
        <dbReference type="Proteomes" id="UP000290244"/>
    </source>
</evidence>
<dbReference type="RefSeq" id="WP_130602532.1">
    <property type="nucleotide sequence ID" value="NZ_CP034759.1"/>
</dbReference>
<dbReference type="OrthoDB" id="9919042at2"/>
<evidence type="ECO:0000313" key="1">
    <source>
        <dbReference type="EMBL" id="QBG36408.1"/>
    </source>
</evidence>
<dbReference type="Proteomes" id="UP000290244">
    <property type="component" value="Chromosome"/>
</dbReference>
<dbReference type="EMBL" id="CP034759">
    <property type="protein sequence ID" value="QBG36408.1"/>
    <property type="molecule type" value="Genomic_DNA"/>
</dbReference>
<dbReference type="AlphaFoldDB" id="A0A4P6P5X6"/>
<name>A0A4P6P5X6_9GAMM</name>
<protein>
    <submittedName>
        <fullName evidence="1">Uncharacterized protein</fullName>
    </submittedName>
</protein>
<reference evidence="1 2" key="1">
    <citation type="submission" date="2018-12" db="EMBL/GenBank/DDBJ databases">
        <title>Complete genome of Litorilituus sediminis.</title>
        <authorList>
            <person name="Liu A."/>
            <person name="Rong J."/>
        </authorList>
    </citation>
    <scope>NUCLEOTIDE SEQUENCE [LARGE SCALE GENOMIC DNA]</scope>
    <source>
        <strain evidence="1 2">JCM 17549</strain>
    </source>
</reference>
<gene>
    <name evidence="1" type="ORF">EMK97_12110</name>
</gene>